<reference evidence="1" key="1">
    <citation type="submission" date="2018-05" db="EMBL/GenBank/DDBJ databases">
        <authorList>
            <person name="Lanie J.A."/>
            <person name="Ng W.-L."/>
            <person name="Kazmierczak K.M."/>
            <person name="Andrzejewski T.M."/>
            <person name="Davidsen T.M."/>
            <person name="Wayne K.J."/>
            <person name="Tettelin H."/>
            <person name="Glass J.I."/>
            <person name="Rusch D."/>
            <person name="Podicherti R."/>
            <person name="Tsui H.-C.T."/>
            <person name="Winkler M.E."/>
        </authorList>
    </citation>
    <scope>NUCLEOTIDE SEQUENCE</scope>
</reference>
<evidence type="ECO:0008006" key="2">
    <source>
        <dbReference type="Google" id="ProtNLM"/>
    </source>
</evidence>
<dbReference type="AlphaFoldDB" id="A0A381U5H2"/>
<name>A0A381U5H2_9ZZZZ</name>
<organism evidence="1">
    <name type="scientific">marine metagenome</name>
    <dbReference type="NCBI Taxonomy" id="408172"/>
    <lineage>
        <taxon>unclassified sequences</taxon>
        <taxon>metagenomes</taxon>
        <taxon>ecological metagenomes</taxon>
    </lineage>
</organism>
<dbReference type="EMBL" id="UINC01005674">
    <property type="protein sequence ID" value="SVA22828.1"/>
    <property type="molecule type" value="Genomic_DNA"/>
</dbReference>
<gene>
    <name evidence="1" type="ORF">METZ01_LOCUS75682</name>
</gene>
<protein>
    <recommendedName>
        <fullName evidence="2">FMN-binding domain-containing protein</fullName>
    </recommendedName>
</protein>
<accession>A0A381U5H2</accession>
<evidence type="ECO:0000313" key="1">
    <source>
        <dbReference type="EMBL" id="SVA22828.1"/>
    </source>
</evidence>
<sequence length="204" mass="22043">MFVRHDSLSAGGVASGGSERMVMRRALPVVALLWLLAPRVALAQGGSISREEALSGVFPGAVIKAEQVFLTKEQMFRIGELARVDVESGLIARYVATKGDEVEGRAYVDTHIVRTKRESLLISLTADGAVKRIDVTAFLEPSEYRANGRWLRQYDNRHLDDDLQVRRAIRSIAGATLTGSATNAAVRRVLATDQVLEGGGGATP</sequence>
<proteinExistence type="predicted"/>